<evidence type="ECO:0000256" key="2">
    <source>
        <dbReference type="ARBA" id="ARBA00022516"/>
    </source>
</evidence>
<evidence type="ECO:0000256" key="8">
    <source>
        <dbReference type="ARBA" id="ARBA00023209"/>
    </source>
</evidence>
<keyword evidence="4" id="KW-0521">NADP</keyword>
<evidence type="ECO:0000256" key="6">
    <source>
        <dbReference type="ARBA" id="ARBA00023027"/>
    </source>
</evidence>
<dbReference type="Proteomes" id="UP000076796">
    <property type="component" value="Unassembled WGS sequence"/>
</dbReference>
<dbReference type="GO" id="GO:0016614">
    <property type="term" value="F:oxidoreductase activity, acting on CH-OH group of donors"/>
    <property type="evidence" value="ECO:0007669"/>
    <property type="project" value="InterPro"/>
</dbReference>
<dbReference type="GeneID" id="97556991"/>
<keyword evidence="5" id="KW-0560">Oxidoreductase</keyword>
<dbReference type="PANTHER" id="PTHR43616:SF5">
    <property type="entry name" value="GLYCEROL DEHYDROGENASE 1"/>
    <property type="match status" value="1"/>
</dbReference>
<dbReference type="Gene3D" id="3.40.50.1970">
    <property type="match status" value="1"/>
</dbReference>
<keyword evidence="8" id="KW-0594">Phospholipid biosynthesis</keyword>
<keyword evidence="6" id="KW-0520">NAD</keyword>
<evidence type="ECO:0000313" key="11">
    <source>
        <dbReference type="Proteomes" id="UP000076796"/>
    </source>
</evidence>
<keyword evidence="11" id="KW-1185">Reference proteome</keyword>
<organism evidence="10 11">
    <name type="scientific">Paenibacillus glucanolyticus</name>
    <dbReference type="NCBI Taxonomy" id="59843"/>
    <lineage>
        <taxon>Bacteria</taxon>
        <taxon>Bacillati</taxon>
        <taxon>Bacillota</taxon>
        <taxon>Bacilli</taxon>
        <taxon>Bacillales</taxon>
        <taxon>Paenibacillaceae</taxon>
        <taxon>Paenibacillus</taxon>
    </lineage>
</organism>
<evidence type="ECO:0000256" key="1">
    <source>
        <dbReference type="ARBA" id="ARBA00022490"/>
    </source>
</evidence>
<sequence>MTESLNYAKRLMSQMKEVQPTFRGLDDMALERGVILDVPLYLIRQGLQSPVLVADTNTYEAAGQTLMNCLEAAGVNSRLCLIKPDEQGDVVADERSLMQLLIEVEPERTGCLIAVGSGTIHDITRFVAHRTGKPFISVPTAPSVDGFTSAGAPIVVRGIKQTFAATAPLAIFADLDILVKAPQPLVAAGFGDMLGKYTSLLDWKFSSTTAGEPYDEGVAAITEQALEVCVKHVQAIGDRTEEGIRILMTALIESGIAMLLFGQSHPASGAEHHLSHYWEMAYLRLGKRALLHGAKVGVACSEISSLYHDAADHGVYPYAEPTDWEQYRTSVQEWLRKVPAKEELAILLQQAGGPSSLQKLGIDEELFHQSLKEAHALRDRHTILRALNEAKVGASR</sequence>
<dbReference type="EMBL" id="LWMH01000001">
    <property type="protein sequence ID" value="KZS47568.1"/>
    <property type="molecule type" value="Genomic_DNA"/>
</dbReference>
<dbReference type="CDD" id="cd08175">
    <property type="entry name" value="G1PDH"/>
    <property type="match status" value="1"/>
</dbReference>
<reference evidence="10" key="1">
    <citation type="journal article" date="2016" name="Genome Announc.">
        <title>Draft genomes of two strains of Paenibacillus glucanolyticus with capability to degrade lignocellulose.</title>
        <authorList>
            <person name="Mathews S.L."/>
            <person name="Pawlak J."/>
            <person name="Grunden A.M."/>
        </authorList>
    </citation>
    <scope>NUCLEOTIDE SEQUENCE [LARGE SCALE GENOMIC DNA]</scope>
    <source>
        <strain evidence="10">SLM1</strain>
    </source>
</reference>
<dbReference type="GO" id="GO:0008654">
    <property type="term" value="P:phospholipid biosynthetic process"/>
    <property type="evidence" value="ECO:0007669"/>
    <property type="project" value="UniProtKB-KW"/>
</dbReference>
<evidence type="ECO:0000256" key="7">
    <source>
        <dbReference type="ARBA" id="ARBA00023098"/>
    </source>
</evidence>
<dbReference type="STRING" id="59843.A3958_16805"/>
<keyword evidence="3" id="KW-0479">Metal-binding</keyword>
<dbReference type="InterPro" id="IPR032837">
    <property type="entry name" value="G1PDH"/>
</dbReference>
<dbReference type="GO" id="GO:0046872">
    <property type="term" value="F:metal ion binding"/>
    <property type="evidence" value="ECO:0007669"/>
    <property type="project" value="UniProtKB-KW"/>
</dbReference>
<evidence type="ECO:0000256" key="4">
    <source>
        <dbReference type="ARBA" id="ARBA00022857"/>
    </source>
</evidence>
<dbReference type="AlphaFoldDB" id="A0A163KVY0"/>
<dbReference type="InterPro" id="IPR016205">
    <property type="entry name" value="Glycerol_DH"/>
</dbReference>
<dbReference type="PANTHER" id="PTHR43616">
    <property type="entry name" value="GLYCEROL DEHYDROGENASE"/>
    <property type="match status" value="1"/>
</dbReference>
<accession>A0A163KVY0</accession>
<proteinExistence type="predicted"/>
<dbReference type="SUPFAM" id="SSF56796">
    <property type="entry name" value="Dehydroquinate synthase-like"/>
    <property type="match status" value="1"/>
</dbReference>
<evidence type="ECO:0000313" key="10">
    <source>
        <dbReference type="EMBL" id="KZS47568.1"/>
    </source>
</evidence>
<dbReference type="OrthoDB" id="9763580at2"/>
<gene>
    <name evidence="10" type="ORF">AWU65_17400</name>
</gene>
<evidence type="ECO:0000256" key="3">
    <source>
        <dbReference type="ARBA" id="ARBA00022723"/>
    </source>
</evidence>
<keyword evidence="9" id="KW-1208">Phospholipid metabolism</keyword>
<comment type="caution">
    <text evidence="10">The sequence shown here is derived from an EMBL/GenBank/DDBJ whole genome shotgun (WGS) entry which is preliminary data.</text>
</comment>
<keyword evidence="1" id="KW-0963">Cytoplasm</keyword>
<keyword evidence="2" id="KW-0444">Lipid biosynthesis</keyword>
<evidence type="ECO:0000256" key="9">
    <source>
        <dbReference type="ARBA" id="ARBA00023264"/>
    </source>
</evidence>
<dbReference type="Gene3D" id="1.20.1090.10">
    <property type="entry name" value="Dehydroquinate synthase-like - alpha domain"/>
    <property type="match status" value="1"/>
</dbReference>
<keyword evidence="7" id="KW-0443">Lipid metabolism</keyword>
<dbReference type="Pfam" id="PF13685">
    <property type="entry name" value="Fe-ADH_2"/>
    <property type="match status" value="1"/>
</dbReference>
<name>A0A163KVY0_9BACL</name>
<evidence type="ECO:0000256" key="5">
    <source>
        <dbReference type="ARBA" id="ARBA00023002"/>
    </source>
</evidence>
<protein>
    <submittedName>
        <fullName evidence="10">Glycerol-1-phosphate dehydrogenase</fullName>
    </submittedName>
</protein>
<dbReference type="RefSeq" id="WP_063478900.1">
    <property type="nucleotide sequence ID" value="NZ_CP147845.1"/>
</dbReference>